<keyword evidence="6 8" id="KW-0472">Membrane</keyword>
<protein>
    <recommendedName>
        <fullName evidence="14">CSC1/OSCA1-like 7TM region domain-containing protein</fullName>
    </recommendedName>
</protein>
<feature type="transmembrane region" description="Helical" evidence="8">
    <location>
        <begin position="719"/>
        <end position="741"/>
    </location>
</feature>
<dbReference type="InterPro" id="IPR003864">
    <property type="entry name" value="CSC1/OSCA1-like_7TM"/>
</dbReference>
<accession>A0A0L0HW73</accession>
<feature type="transmembrane region" description="Helical" evidence="8">
    <location>
        <begin position="747"/>
        <end position="765"/>
    </location>
</feature>
<dbReference type="InParanoid" id="A0A0L0HW73"/>
<evidence type="ECO:0000259" key="10">
    <source>
        <dbReference type="Pfam" id="PF13967"/>
    </source>
</evidence>
<gene>
    <name evidence="12" type="ORF">SPPG_00794</name>
</gene>
<evidence type="ECO:0000256" key="3">
    <source>
        <dbReference type="ARBA" id="ARBA00022448"/>
    </source>
</evidence>
<evidence type="ECO:0000256" key="8">
    <source>
        <dbReference type="SAM" id="Phobius"/>
    </source>
</evidence>
<dbReference type="InterPro" id="IPR032880">
    <property type="entry name" value="CSC1/OSCA1-like_N"/>
</dbReference>
<evidence type="ECO:0000256" key="1">
    <source>
        <dbReference type="ARBA" id="ARBA00004141"/>
    </source>
</evidence>
<feature type="compositionally biased region" description="Polar residues" evidence="7">
    <location>
        <begin position="917"/>
        <end position="942"/>
    </location>
</feature>
<dbReference type="GeneID" id="27684502"/>
<feature type="domain" description="CSC1/OSCA1-like 7TM region" evidence="9">
    <location>
        <begin position="467"/>
        <end position="739"/>
    </location>
</feature>
<dbReference type="OMA" id="YISMVEY"/>
<feature type="region of interest" description="Disordered" evidence="7">
    <location>
        <begin position="803"/>
        <end position="864"/>
    </location>
</feature>
<keyword evidence="3" id="KW-0813">Transport</keyword>
<proteinExistence type="inferred from homology"/>
<feature type="domain" description="CSC1/OSCA1-like N-terminal transmembrane" evidence="10">
    <location>
        <begin position="41"/>
        <end position="200"/>
    </location>
</feature>
<feature type="transmembrane region" description="Helical" evidence="8">
    <location>
        <begin position="470"/>
        <end position="491"/>
    </location>
</feature>
<dbReference type="AlphaFoldDB" id="A0A0L0HW73"/>
<feature type="transmembrane region" description="Helical" evidence="8">
    <location>
        <begin position="523"/>
        <end position="542"/>
    </location>
</feature>
<evidence type="ECO:0000256" key="7">
    <source>
        <dbReference type="SAM" id="MobiDB-lite"/>
    </source>
</evidence>
<reference evidence="12 13" key="1">
    <citation type="submission" date="2009-08" db="EMBL/GenBank/DDBJ databases">
        <title>The Genome Sequence of Spizellomyces punctatus strain DAOM BR117.</title>
        <authorList>
            <consortium name="The Broad Institute Genome Sequencing Platform"/>
            <person name="Russ C."/>
            <person name="Cuomo C."/>
            <person name="Shea T."/>
            <person name="Young S.K."/>
            <person name="Zeng Q."/>
            <person name="Koehrsen M."/>
            <person name="Haas B."/>
            <person name="Borodovsky M."/>
            <person name="Guigo R."/>
            <person name="Alvarado L."/>
            <person name="Berlin A."/>
            <person name="Bochicchio J."/>
            <person name="Borenstein D."/>
            <person name="Chapman S."/>
            <person name="Chen Z."/>
            <person name="Engels R."/>
            <person name="Freedman E."/>
            <person name="Gellesch M."/>
            <person name="Goldberg J."/>
            <person name="Griggs A."/>
            <person name="Gujja S."/>
            <person name="Heiman D."/>
            <person name="Hepburn T."/>
            <person name="Howarth C."/>
            <person name="Jen D."/>
            <person name="Larson L."/>
            <person name="Lewis B."/>
            <person name="Mehta T."/>
            <person name="Park D."/>
            <person name="Pearson M."/>
            <person name="Roberts A."/>
            <person name="Saif S."/>
            <person name="Shenoy N."/>
            <person name="Sisk P."/>
            <person name="Stolte C."/>
            <person name="Sykes S."/>
            <person name="Thomson T."/>
            <person name="Walk T."/>
            <person name="White J."/>
            <person name="Yandava C."/>
            <person name="Burger G."/>
            <person name="Gray M.W."/>
            <person name="Holland P.W.H."/>
            <person name="King N."/>
            <person name="Lang F.B.F."/>
            <person name="Roger A.J."/>
            <person name="Ruiz-Trillo I."/>
            <person name="Lander E."/>
            <person name="Nusbaum C."/>
        </authorList>
    </citation>
    <scope>NUCLEOTIDE SEQUENCE [LARGE SCALE GENOMIC DNA]</scope>
    <source>
        <strain evidence="12 13">DAOM BR117</strain>
    </source>
</reference>
<dbReference type="GO" id="GO:0005886">
    <property type="term" value="C:plasma membrane"/>
    <property type="evidence" value="ECO:0007669"/>
    <property type="project" value="TreeGrafter"/>
</dbReference>
<feature type="transmembrane region" description="Helical" evidence="8">
    <location>
        <begin position="115"/>
        <end position="135"/>
    </location>
</feature>
<comment type="similarity">
    <text evidence="2">Belongs to the CSC1 (TC 1.A.17) family.</text>
</comment>
<evidence type="ECO:0000313" key="12">
    <source>
        <dbReference type="EMBL" id="KND05124.1"/>
    </source>
</evidence>
<dbReference type="RefSeq" id="XP_016613163.1">
    <property type="nucleotide sequence ID" value="XM_016749125.1"/>
</dbReference>
<feature type="domain" description="CSC1/OSCA1-like cytosolic" evidence="11">
    <location>
        <begin position="237"/>
        <end position="455"/>
    </location>
</feature>
<dbReference type="InterPro" id="IPR045122">
    <property type="entry name" value="Csc1-like"/>
</dbReference>
<dbReference type="Pfam" id="PF13967">
    <property type="entry name" value="RSN1_TM"/>
    <property type="match status" value="1"/>
</dbReference>
<dbReference type="Proteomes" id="UP000053201">
    <property type="component" value="Unassembled WGS sequence"/>
</dbReference>
<dbReference type="PANTHER" id="PTHR13018:SF139">
    <property type="entry name" value="PHOSPHATE METABOLISM PROTEIN 7"/>
    <property type="match status" value="1"/>
</dbReference>
<evidence type="ECO:0000313" key="13">
    <source>
        <dbReference type="Proteomes" id="UP000053201"/>
    </source>
</evidence>
<feature type="compositionally biased region" description="Low complexity" evidence="7">
    <location>
        <begin position="841"/>
        <end position="857"/>
    </location>
</feature>
<dbReference type="Pfam" id="PF14703">
    <property type="entry name" value="PHM7_cyt"/>
    <property type="match status" value="1"/>
</dbReference>
<dbReference type="InterPro" id="IPR027815">
    <property type="entry name" value="CSC1/OSCA1-like_cyt"/>
</dbReference>
<evidence type="ECO:0000256" key="4">
    <source>
        <dbReference type="ARBA" id="ARBA00022692"/>
    </source>
</evidence>
<feature type="transmembrane region" description="Helical" evidence="8">
    <location>
        <begin position="563"/>
        <end position="582"/>
    </location>
</feature>
<dbReference type="EMBL" id="KQ257450">
    <property type="protein sequence ID" value="KND05124.1"/>
    <property type="molecule type" value="Genomic_DNA"/>
</dbReference>
<keyword evidence="13" id="KW-1185">Reference proteome</keyword>
<sequence>MSTPTNETNTPPSPSLPTVGVLPTPIYYVADPSISGAWLWFGIASAVTVVCVLVYELIRRRHGLRRVLYTRVATNRRETPPIPMGKFGWLKPVRDLPESYIAENVGLDAVMFLRFLRMCCFIIIGLICVLIPILIPVNVMSNPPDSESRSSVNSTSGRFYFGKESLERYSFSSVPPGSSFLWAHIVCAYFVSAVTYYFLFTSYRDYARLAASYIHEDTGVMTKRTPEWRKGELVQLRTILVQNIPDELQRDDKLKAWFESLEIGEVEAATLDRDAGNRLLRLAKQRERALKKLERSYVKWLVNIDIERTKRKGGKVWMYTPGRLLRLHSAKLDLAEIGIDELTLERLRPVRRKQRTRGKSSSWSFGTGSDEIDYFTKKLTDLTVQLKHLRQIGKGDPGAVYRDPKTVVPTAAAFVTFRTQRAAQLAVQVLLRGSDNYWSMSIRLAPAVQDVLWENISLPAWRRELQSWSITVLSCLFSFFWIVPTSLIASLTSLDSLAKVPAFEKMVTNIAKSPQLYFLIKTVGPPLVVNSFNLIVPFILEWMSYRQGIESNSHVERATMSKYFFFLFFNIFFVFTLAQTIFRVVGEFLQNPISIINLAVEVLPQGATFFINYIILNLMLFPLELLRPGIMVLMFLGRWLIKTPREFHELSIYSSYLNYGMLYPMHVLIFIIVICYSIIAPLILLPGAIYFALGWVVYRNQLLFVYVKEWESFGQHWVMAFKRCVTGLGVMQVLLAGMLAVKNAPTPSALCIPLIIMTIIFYVYCRKVFEKQTYLVPLDQFTWSARKEKAQTQPVNDIGFQTASQPSLLAPPSVTETLDQPRRSGQHSIAPTDLSDEGSSARRPSLAASSTAAAPTDDPYPPMDIVTSAEQHALERYPTSYLNPMLSKPLPRPWVPVSIAEWWGRLPQFSSRHKKATNSSEIPRDSMQSTRSTVEQLQNRRPSTYAKLKKPGIQAAATAGAIALAVGAPSRLSEEPPVHDFPSQYNKEAAQEESDACVPALHVEAAEDEDGTIPIEMLPMAEVQPKEFMRVEEGNEDDVEKGMAPSASESSMARLVKDTWDLEEEG</sequence>
<feature type="transmembrane region" description="Helical" evidence="8">
    <location>
        <begin position="37"/>
        <end position="58"/>
    </location>
</feature>
<evidence type="ECO:0000256" key="6">
    <source>
        <dbReference type="ARBA" id="ARBA00023136"/>
    </source>
</evidence>
<feature type="transmembrane region" description="Helical" evidence="8">
    <location>
        <begin position="625"/>
        <end position="641"/>
    </location>
</feature>
<feature type="region of interest" description="Disordered" evidence="7">
    <location>
        <begin position="910"/>
        <end position="942"/>
    </location>
</feature>
<comment type="subcellular location">
    <subcellularLocation>
        <location evidence="1">Membrane</location>
        <topology evidence="1">Multi-pass membrane protein</topology>
    </subcellularLocation>
</comment>
<keyword evidence="4 8" id="KW-0812">Transmembrane</keyword>
<name>A0A0L0HW73_SPIPD</name>
<evidence type="ECO:0008006" key="14">
    <source>
        <dbReference type="Google" id="ProtNLM"/>
    </source>
</evidence>
<feature type="transmembrane region" description="Helical" evidence="8">
    <location>
        <begin position="180"/>
        <end position="199"/>
    </location>
</feature>
<organism evidence="12 13">
    <name type="scientific">Spizellomyces punctatus (strain DAOM BR117)</name>
    <dbReference type="NCBI Taxonomy" id="645134"/>
    <lineage>
        <taxon>Eukaryota</taxon>
        <taxon>Fungi</taxon>
        <taxon>Fungi incertae sedis</taxon>
        <taxon>Chytridiomycota</taxon>
        <taxon>Chytridiomycota incertae sedis</taxon>
        <taxon>Chytridiomycetes</taxon>
        <taxon>Spizellomycetales</taxon>
        <taxon>Spizellomycetaceae</taxon>
        <taxon>Spizellomyces</taxon>
    </lineage>
</organism>
<dbReference type="STRING" id="645134.A0A0L0HW73"/>
<dbReference type="Pfam" id="PF02714">
    <property type="entry name" value="RSN1_7TM"/>
    <property type="match status" value="1"/>
</dbReference>
<dbReference type="eggNOG" id="KOG1134">
    <property type="taxonomic scope" value="Eukaryota"/>
</dbReference>
<evidence type="ECO:0000259" key="9">
    <source>
        <dbReference type="Pfam" id="PF02714"/>
    </source>
</evidence>
<keyword evidence="5 8" id="KW-1133">Transmembrane helix</keyword>
<feature type="transmembrane region" description="Helical" evidence="8">
    <location>
        <begin position="662"/>
        <end position="683"/>
    </location>
</feature>
<dbReference type="VEuPathDB" id="FungiDB:SPPG_00794"/>
<dbReference type="PANTHER" id="PTHR13018">
    <property type="entry name" value="PROBABLE MEMBRANE PROTEIN DUF221-RELATED"/>
    <property type="match status" value="1"/>
</dbReference>
<dbReference type="OrthoDB" id="1689567at2759"/>
<evidence type="ECO:0000259" key="11">
    <source>
        <dbReference type="Pfam" id="PF14703"/>
    </source>
</evidence>
<dbReference type="GO" id="GO:0005227">
    <property type="term" value="F:calcium-activated cation channel activity"/>
    <property type="evidence" value="ECO:0007669"/>
    <property type="project" value="InterPro"/>
</dbReference>
<dbReference type="FunCoup" id="A0A0L0HW73">
    <property type="interactions" value="45"/>
</dbReference>
<feature type="region of interest" description="Disordered" evidence="7">
    <location>
        <begin position="1033"/>
        <end position="1066"/>
    </location>
</feature>
<evidence type="ECO:0000256" key="5">
    <source>
        <dbReference type="ARBA" id="ARBA00022989"/>
    </source>
</evidence>
<evidence type="ECO:0000256" key="2">
    <source>
        <dbReference type="ARBA" id="ARBA00007779"/>
    </source>
</evidence>